<dbReference type="InterPro" id="IPR035228">
    <property type="entry name" value="DUF5340"/>
</dbReference>
<organism evidence="2">
    <name type="scientific">Symploca sp. SIO1C4</name>
    <dbReference type="NCBI Taxonomy" id="2607765"/>
    <lineage>
        <taxon>Bacteria</taxon>
        <taxon>Bacillati</taxon>
        <taxon>Cyanobacteriota</taxon>
        <taxon>Cyanophyceae</taxon>
        <taxon>Coleofasciculales</taxon>
        <taxon>Coleofasciculaceae</taxon>
        <taxon>Symploca</taxon>
    </lineage>
</organism>
<accession>A0A6B3NC94</accession>
<feature type="region of interest" description="Disordered" evidence="1">
    <location>
        <begin position="74"/>
        <end position="102"/>
    </location>
</feature>
<dbReference type="Pfam" id="PF17275">
    <property type="entry name" value="DUF5340"/>
    <property type="match status" value="1"/>
</dbReference>
<gene>
    <name evidence="2" type="ORF">F6J89_13160</name>
</gene>
<dbReference type="AlphaFoldDB" id="A0A6B3NC94"/>
<name>A0A6B3NC94_9CYAN</name>
<protein>
    <submittedName>
        <fullName evidence="2">DUF5340 domain-containing protein</fullName>
    </submittedName>
</protein>
<evidence type="ECO:0000313" key="2">
    <source>
        <dbReference type="EMBL" id="NER28545.1"/>
    </source>
</evidence>
<comment type="caution">
    <text evidence="2">The sequence shown here is derived from an EMBL/GenBank/DDBJ whole genome shotgun (WGS) entry which is preliminary data.</text>
</comment>
<dbReference type="EMBL" id="JAAHFQ010000228">
    <property type="protein sequence ID" value="NER28545.1"/>
    <property type="molecule type" value="Genomic_DNA"/>
</dbReference>
<sequence length="102" mass="11720">MEPIPLPSFIHYELLLQLLERQTSFAASQKPEVRDQVQELIITLRKALAQQKQLEQSCQQANLPIEHRWSLNSTSLEQQQSPKVFPLEAKPEIGKLKGNPYS</sequence>
<proteinExistence type="predicted"/>
<evidence type="ECO:0000256" key="1">
    <source>
        <dbReference type="SAM" id="MobiDB-lite"/>
    </source>
</evidence>
<reference evidence="2" key="1">
    <citation type="submission" date="2019-11" db="EMBL/GenBank/DDBJ databases">
        <title>Genomic insights into an expanded diversity of filamentous marine cyanobacteria reveals the extraordinary biosynthetic potential of Moorea and Okeania.</title>
        <authorList>
            <person name="Ferreira Leao T."/>
            <person name="Wang M."/>
            <person name="Moss N."/>
            <person name="Da Silva R."/>
            <person name="Sanders J."/>
            <person name="Nurk S."/>
            <person name="Gurevich A."/>
            <person name="Humphrey G."/>
            <person name="Reher R."/>
            <person name="Zhu Q."/>
            <person name="Belda-Ferre P."/>
            <person name="Glukhov E."/>
            <person name="Rex R."/>
            <person name="Dorrestein P.C."/>
            <person name="Knight R."/>
            <person name="Pevzner P."/>
            <person name="Gerwick W.H."/>
            <person name="Gerwick L."/>
        </authorList>
    </citation>
    <scope>NUCLEOTIDE SEQUENCE</scope>
    <source>
        <strain evidence="2">SIO1C4</strain>
    </source>
</reference>